<evidence type="ECO:0000256" key="9">
    <source>
        <dbReference type="ARBA" id="ARBA00023002"/>
    </source>
</evidence>
<gene>
    <name evidence="17" type="primary">CYP3A24</name>
    <name evidence="17" type="ORF">TNIN_1741</name>
</gene>
<comment type="similarity">
    <text evidence="4 15">Belongs to the cytochrome P450 family.</text>
</comment>
<keyword evidence="11 15" id="KW-0503">Monooxygenase</keyword>
<feature type="binding site" description="axial binding residue" evidence="14">
    <location>
        <position position="532"/>
    </location>
    <ligand>
        <name>heme</name>
        <dbReference type="ChEBI" id="CHEBI:30413"/>
    </ligand>
    <ligandPart>
        <name>Fe</name>
        <dbReference type="ChEBI" id="CHEBI:18248"/>
    </ligandPart>
</feature>
<evidence type="ECO:0000256" key="3">
    <source>
        <dbReference type="ARBA" id="ARBA00004406"/>
    </source>
</evidence>
<evidence type="ECO:0000256" key="13">
    <source>
        <dbReference type="ARBA" id="ARBA00043906"/>
    </source>
</evidence>
<dbReference type="GO" id="GO:0020037">
    <property type="term" value="F:heme binding"/>
    <property type="evidence" value="ECO:0007669"/>
    <property type="project" value="InterPro"/>
</dbReference>
<dbReference type="GO" id="GO:0008395">
    <property type="term" value="F:steroid hydroxylase activity"/>
    <property type="evidence" value="ECO:0007669"/>
    <property type="project" value="TreeGrafter"/>
</dbReference>
<keyword evidence="16" id="KW-0175">Coiled coil</keyword>
<dbReference type="GO" id="GO:0005506">
    <property type="term" value="F:iron ion binding"/>
    <property type="evidence" value="ECO:0007669"/>
    <property type="project" value="InterPro"/>
</dbReference>
<dbReference type="InterPro" id="IPR017972">
    <property type="entry name" value="Cyt_P450_CS"/>
</dbReference>
<dbReference type="AlphaFoldDB" id="A0A8X6YLD9"/>
<dbReference type="Proteomes" id="UP000886998">
    <property type="component" value="Unassembled WGS sequence"/>
</dbReference>
<name>A0A8X6YLD9_9ARAC</name>
<comment type="cofactor">
    <cofactor evidence="1 14">
        <name>heme</name>
        <dbReference type="ChEBI" id="CHEBI:30413"/>
    </cofactor>
</comment>
<dbReference type="PANTHER" id="PTHR24302:SF15">
    <property type="entry name" value="FATTY-ACID PEROXYGENASE"/>
    <property type="match status" value="1"/>
</dbReference>
<evidence type="ECO:0000313" key="18">
    <source>
        <dbReference type="Proteomes" id="UP000886998"/>
    </source>
</evidence>
<accession>A0A8X6YLD9</accession>
<evidence type="ECO:0000256" key="5">
    <source>
        <dbReference type="ARBA" id="ARBA00022617"/>
    </source>
</evidence>
<evidence type="ECO:0000256" key="16">
    <source>
        <dbReference type="SAM" id="Coils"/>
    </source>
</evidence>
<dbReference type="PRINTS" id="PR00385">
    <property type="entry name" value="P450"/>
</dbReference>
<evidence type="ECO:0000256" key="11">
    <source>
        <dbReference type="ARBA" id="ARBA00023033"/>
    </source>
</evidence>
<dbReference type="InterPro" id="IPR050705">
    <property type="entry name" value="Cytochrome_P450_3A"/>
</dbReference>
<protein>
    <submittedName>
        <fullName evidence="17">Cytochrome P450 3A24</fullName>
    </submittedName>
</protein>
<dbReference type="CDD" id="cd11055">
    <property type="entry name" value="CYP3A-like"/>
    <property type="match status" value="1"/>
</dbReference>
<evidence type="ECO:0000256" key="6">
    <source>
        <dbReference type="ARBA" id="ARBA00022723"/>
    </source>
</evidence>
<keyword evidence="7" id="KW-0256">Endoplasmic reticulum</keyword>
<comment type="function">
    <text evidence="13">Cytochromes P450 are a group of heme-thiolate monooxygenases. They oxidize a variety of structurally unrelated compounds, including steroids, fatty acids, and xenobiotics.</text>
</comment>
<keyword evidence="6 14" id="KW-0479">Metal-binding</keyword>
<evidence type="ECO:0000256" key="12">
    <source>
        <dbReference type="ARBA" id="ARBA00023136"/>
    </source>
</evidence>
<dbReference type="Pfam" id="PF00067">
    <property type="entry name" value="p450"/>
    <property type="match status" value="1"/>
</dbReference>
<dbReference type="PRINTS" id="PR00463">
    <property type="entry name" value="EP450I"/>
</dbReference>
<comment type="caution">
    <text evidence="17">The sequence shown here is derived from an EMBL/GenBank/DDBJ whole genome shotgun (WGS) entry which is preliminary data.</text>
</comment>
<dbReference type="GO" id="GO:0005789">
    <property type="term" value="C:endoplasmic reticulum membrane"/>
    <property type="evidence" value="ECO:0007669"/>
    <property type="project" value="UniProtKB-SubCell"/>
</dbReference>
<dbReference type="InterPro" id="IPR036396">
    <property type="entry name" value="Cyt_P450_sf"/>
</dbReference>
<keyword evidence="10 14" id="KW-0408">Iron</keyword>
<dbReference type="EMBL" id="BMAV01019752">
    <property type="protein sequence ID" value="GFY72975.1"/>
    <property type="molecule type" value="Genomic_DNA"/>
</dbReference>
<evidence type="ECO:0000256" key="7">
    <source>
        <dbReference type="ARBA" id="ARBA00022824"/>
    </source>
</evidence>
<dbReference type="InterPro" id="IPR002401">
    <property type="entry name" value="Cyt_P450_E_grp-I"/>
</dbReference>
<keyword evidence="9 15" id="KW-0560">Oxidoreductase</keyword>
<dbReference type="PROSITE" id="PS00086">
    <property type="entry name" value="CYTOCHROME_P450"/>
    <property type="match status" value="1"/>
</dbReference>
<evidence type="ECO:0000256" key="4">
    <source>
        <dbReference type="ARBA" id="ARBA00010617"/>
    </source>
</evidence>
<reference evidence="17" key="1">
    <citation type="submission" date="2020-08" db="EMBL/GenBank/DDBJ databases">
        <title>Multicomponent nature underlies the extraordinary mechanical properties of spider dragline silk.</title>
        <authorList>
            <person name="Kono N."/>
            <person name="Nakamura H."/>
            <person name="Mori M."/>
            <person name="Yoshida Y."/>
            <person name="Ohtoshi R."/>
            <person name="Malay A.D."/>
            <person name="Moran D.A.P."/>
            <person name="Tomita M."/>
            <person name="Numata K."/>
            <person name="Arakawa K."/>
        </authorList>
    </citation>
    <scope>NUCLEOTIDE SEQUENCE</scope>
</reference>
<evidence type="ECO:0000313" key="17">
    <source>
        <dbReference type="EMBL" id="GFY72975.1"/>
    </source>
</evidence>
<evidence type="ECO:0000256" key="10">
    <source>
        <dbReference type="ARBA" id="ARBA00023004"/>
    </source>
</evidence>
<dbReference type="Gene3D" id="1.10.630.10">
    <property type="entry name" value="Cytochrome P450"/>
    <property type="match status" value="1"/>
</dbReference>
<feature type="coiled-coil region" evidence="16">
    <location>
        <begin position="356"/>
        <end position="383"/>
    </location>
</feature>
<dbReference type="GO" id="GO:0016705">
    <property type="term" value="F:oxidoreductase activity, acting on paired donors, with incorporation or reduction of molecular oxygen"/>
    <property type="evidence" value="ECO:0007669"/>
    <property type="project" value="InterPro"/>
</dbReference>
<dbReference type="PANTHER" id="PTHR24302">
    <property type="entry name" value="CYTOCHROME P450 FAMILY 3"/>
    <property type="match status" value="1"/>
</dbReference>
<keyword evidence="18" id="KW-1185">Reference proteome</keyword>
<dbReference type="FunFam" id="1.10.630.10:FF:000042">
    <property type="entry name" value="Cytochrome P450"/>
    <property type="match status" value="1"/>
</dbReference>
<sequence>MGLAGISVYRWAGLNPGKKLWVFRNHQCAFIDSISVSEPQSTNGCSSSCSNTGPPKCKMQQPTTYLATDSASTRDLGWRWKQTSVFQKLGIPGPKPSLIFGNILELYKKGPIKCHEEWVKKYGRVLGYYYGMKPVLLVTNPYLLKDIFIKDFNKFINRETFTPIHEYDPKNPKGQSVLILPGQAWKDVRSILTPTFTVAKMKQLAGSINSSIDNMLDVLQERAQKGKDFDIFDIYQRLTMDVITKTAFGMQTDVQKNPKSRLLRATKLIFMANYKDPIIFVALVFPLLRKLCVKVQEFLITLMNNGTFPHTMCIRGIKKVIEMRRKNSEAKTKDLLQLMLDSSIVVETTETDVSKLEAGNTEVEKLEAEKKETTDKKIRKMTEEEIESSAFTVLLAGYETTSTALGFTTYLLARHQDVQEKLYQEIKELMERGEKLEYAAINKLPYLDKVLNESLRMYPPVHLFTNRFAGEDVQYGDIQIPKGTLIQAPVHLMHHDPEFWSEPEIFDPERFNTKPNANGITYLPFGVGPRNCLGMRLAQLEAKLAVAHIISKFHLKLGERHKDKFLVMNRIRTLSPQKGVYVKLEPRSGDT</sequence>
<keyword evidence="5 14" id="KW-0349">Heme</keyword>
<dbReference type="InterPro" id="IPR001128">
    <property type="entry name" value="Cyt_P450"/>
</dbReference>
<evidence type="ECO:0000256" key="14">
    <source>
        <dbReference type="PIRSR" id="PIRSR602401-1"/>
    </source>
</evidence>
<evidence type="ECO:0000256" key="2">
    <source>
        <dbReference type="ARBA" id="ARBA00004174"/>
    </source>
</evidence>
<evidence type="ECO:0000256" key="8">
    <source>
        <dbReference type="ARBA" id="ARBA00022848"/>
    </source>
</evidence>
<evidence type="ECO:0000256" key="1">
    <source>
        <dbReference type="ARBA" id="ARBA00001971"/>
    </source>
</evidence>
<proteinExistence type="inferred from homology"/>
<dbReference type="SUPFAM" id="SSF48264">
    <property type="entry name" value="Cytochrome P450"/>
    <property type="match status" value="1"/>
</dbReference>
<organism evidence="17 18">
    <name type="scientific">Trichonephila inaurata madagascariensis</name>
    <dbReference type="NCBI Taxonomy" id="2747483"/>
    <lineage>
        <taxon>Eukaryota</taxon>
        <taxon>Metazoa</taxon>
        <taxon>Ecdysozoa</taxon>
        <taxon>Arthropoda</taxon>
        <taxon>Chelicerata</taxon>
        <taxon>Arachnida</taxon>
        <taxon>Araneae</taxon>
        <taxon>Araneomorphae</taxon>
        <taxon>Entelegynae</taxon>
        <taxon>Araneoidea</taxon>
        <taxon>Nephilidae</taxon>
        <taxon>Trichonephila</taxon>
        <taxon>Trichonephila inaurata</taxon>
    </lineage>
</organism>
<dbReference type="OrthoDB" id="8251073at2759"/>
<keyword evidence="8" id="KW-0492">Microsome</keyword>
<comment type="subcellular location">
    <subcellularLocation>
        <location evidence="3">Endoplasmic reticulum membrane</location>
        <topology evidence="3">Peripheral membrane protein</topology>
    </subcellularLocation>
    <subcellularLocation>
        <location evidence="2">Microsome membrane</location>
        <topology evidence="2">Peripheral membrane protein</topology>
    </subcellularLocation>
</comment>
<keyword evidence="12" id="KW-0472">Membrane</keyword>
<evidence type="ECO:0000256" key="15">
    <source>
        <dbReference type="RuleBase" id="RU000461"/>
    </source>
</evidence>